<dbReference type="PANTHER" id="PTHR24346">
    <property type="entry name" value="MAP/MICROTUBULE AFFINITY-REGULATING KINASE"/>
    <property type="match status" value="1"/>
</dbReference>
<accession>A0ABQ5KIC8</accession>
<name>A0ABQ5KIC8_9EUKA</name>
<dbReference type="Pfam" id="PF00069">
    <property type="entry name" value="Pkinase"/>
    <property type="match status" value="1"/>
</dbReference>
<feature type="domain" description="Protein kinase" evidence="4">
    <location>
        <begin position="32"/>
        <end position="142"/>
    </location>
</feature>
<dbReference type="Proteomes" id="UP001057375">
    <property type="component" value="Unassembled WGS sequence"/>
</dbReference>
<keyword evidence="1 3" id="KW-0547">Nucleotide-binding</keyword>
<dbReference type="InterPro" id="IPR017441">
    <property type="entry name" value="Protein_kinase_ATP_BS"/>
</dbReference>
<dbReference type="EMBL" id="BQXS01001483">
    <property type="protein sequence ID" value="GKT30685.1"/>
    <property type="molecule type" value="Genomic_DNA"/>
</dbReference>
<evidence type="ECO:0000256" key="1">
    <source>
        <dbReference type="ARBA" id="ARBA00022741"/>
    </source>
</evidence>
<protein>
    <recommendedName>
        <fullName evidence="4">Protein kinase domain-containing protein</fullName>
    </recommendedName>
</protein>
<dbReference type="PROSITE" id="PS00107">
    <property type="entry name" value="PROTEIN_KINASE_ATP"/>
    <property type="match status" value="1"/>
</dbReference>
<dbReference type="SUPFAM" id="SSF56112">
    <property type="entry name" value="Protein kinase-like (PK-like)"/>
    <property type="match status" value="1"/>
</dbReference>
<reference evidence="5" key="1">
    <citation type="submission" date="2022-03" db="EMBL/GenBank/DDBJ databases">
        <title>Draft genome sequence of Aduncisulcus paluster, a free-living microaerophilic Fornicata.</title>
        <authorList>
            <person name="Yuyama I."/>
            <person name="Kume K."/>
            <person name="Tamura T."/>
            <person name="Inagaki Y."/>
            <person name="Hashimoto T."/>
        </authorList>
    </citation>
    <scope>NUCLEOTIDE SEQUENCE</scope>
    <source>
        <strain evidence="5">NY0171</strain>
    </source>
</reference>
<evidence type="ECO:0000313" key="6">
    <source>
        <dbReference type="Proteomes" id="UP001057375"/>
    </source>
</evidence>
<dbReference type="PANTHER" id="PTHR24346:SF77">
    <property type="entry name" value="SERINE THREONINE PROTEIN KINASE"/>
    <property type="match status" value="1"/>
</dbReference>
<proteinExistence type="predicted"/>
<dbReference type="Gene3D" id="1.10.510.10">
    <property type="entry name" value="Transferase(Phosphotransferase) domain 1"/>
    <property type="match status" value="1"/>
</dbReference>
<keyword evidence="2 3" id="KW-0067">ATP-binding</keyword>
<dbReference type="PROSITE" id="PS50011">
    <property type="entry name" value="PROTEIN_KINASE_DOM"/>
    <property type="match status" value="1"/>
</dbReference>
<dbReference type="InterPro" id="IPR011009">
    <property type="entry name" value="Kinase-like_dom_sf"/>
</dbReference>
<feature type="non-terminal residue" evidence="5">
    <location>
        <position position="142"/>
    </location>
</feature>
<dbReference type="Gene3D" id="3.30.200.20">
    <property type="entry name" value="Phosphorylase Kinase, domain 1"/>
    <property type="match status" value="1"/>
</dbReference>
<gene>
    <name evidence="5" type="ORF">ADUPG1_001636</name>
</gene>
<evidence type="ECO:0000256" key="3">
    <source>
        <dbReference type="PROSITE-ProRule" id="PRU10141"/>
    </source>
</evidence>
<comment type="caution">
    <text evidence="5">The sequence shown here is derived from an EMBL/GenBank/DDBJ whole genome shotgun (WGS) entry which is preliminary data.</text>
</comment>
<feature type="binding site" evidence="3">
    <location>
        <position position="65"/>
    </location>
    <ligand>
        <name>ATP</name>
        <dbReference type="ChEBI" id="CHEBI:30616"/>
    </ligand>
</feature>
<evidence type="ECO:0000256" key="2">
    <source>
        <dbReference type="ARBA" id="ARBA00022840"/>
    </source>
</evidence>
<evidence type="ECO:0000313" key="5">
    <source>
        <dbReference type="EMBL" id="GKT30685.1"/>
    </source>
</evidence>
<evidence type="ECO:0000259" key="4">
    <source>
        <dbReference type="PROSITE" id="PS50011"/>
    </source>
</evidence>
<keyword evidence="6" id="KW-1185">Reference proteome</keyword>
<organism evidence="5 6">
    <name type="scientific">Aduncisulcus paluster</name>
    <dbReference type="NCBI Taxonomy" id="2918883"/>
    <lineage>
        <taxon>Eukaryota</taxon>
        <taxon>Metamonada</taxon>
        <taxon>Carpediemonas-like organisms</taxon>
        <taxon>Aduncisulcus</taxon>
    </lineage>
</organism>
<dbReference type="InterPro" id="IPR000719">
    <property type="entry name" value="Prot_kinase_dom"/>
</dbReference>
<sequence>MAGEGSPTKETCELTIKHEKEFGGSAVVNNRYVLASTLGKGAFGTVKYAIDKFNGQEYAVKIIFKKKLLAKKVIHSEKSRKIIMIMELLDGPICNITEYMHEGAIRISARPLPIPLLRSYIRNVVDGLLYLKGKGLIHGDIK</sequence>